<dbReference type="Pfam" id="PF13374">
    <property type="entry name" value="TPR_10"/>
    <property type="match status" value="1"/>
</dbReference>
<evidence type="ECO:0000313" key="2">
    <source>
        <dbReference type="Proteomes" id="UP000327013"/>
    </source>
</evidence>
<gene>
    <name evidence="1" type="ORF">FH972_024074</name>
</gene>
<dbReference type="PANTHER" id="PTHR46082">
    <property type="entry name" value="ATP/GTP-BINDING PROTEIN-RELATED"/>
    <property type="match status" value="1"/>
</dbReference>
<dbReference type="OrthoDB" id="541101at2759"/>
<dbReference type="SUPFAM" id="SSF48452">
    <property type="entry name" value="TPR-like"/>
    <property type="match status" value="1"/>
</dbReference>
<reference evidence="1 2" key="1">
    <citation type="submission" date="2019-06" db="EMBL/GenBank/DDBJ databases">
        <title>A chromosomal-level reference genome of Carpinus fangiana (Coryloideae, Betulaceae).</title>
        <authorList>
            <person name="Yang X."/>
            <person name="Wang Z."/>
            <person name="Zhang L."/>
            <person name="Hao G."/>
            <person name="Liu J."/>
            <person name="Yang Y."/>
        </authorList>
    </citation>
    <scope>NUCLEOTIDE SEQUENCE [LARGE SCALE GENOMIC DNA]</scope>
    <source>
        <strain evidence="1">Cfa_2016G</strain>
        <tissue evidence="1">Leaf</tissue>
    </source>
</reference>
<keyword evidence="2" id="KW-1185">Reference proteome</keyword>
<dbReference type="PANTHER" id="PTHR46082:SF6">
    <property type="entry name" value="AAA+ ATPASE DOMAIN-CONTAINING PROTEIN-RELATED"/>
    <property type="match status" value="1"/>
</dbReference>
<dbReference type="Gene3D" id="1.25.40.10">
    <property type="entry name" value="Tetratricopeptide repeat domain"/>
    <property type="match status" value="1"/>
</dbReference>
<organism evidence="1 2">
    <name type="scientific">Carpinus fangiana</name>
    <dbReference type="NCBI Taxonomy" id="176857"/>
    <lineage>
        <taxon>Eukaryota</taxon>
        <taxon>Viridiplantae</taxon>
        <taxon>Streptophyta</taxon>
        <taxon>Embryophyta</taxon>
        <taxon>Tracheophyta</taxon>
        <taxon>Spermatophyta</taxon>
        <taxon>Magnoliopsida</taxon>
        <taxon>eudicotyledons</taxon>
        <taxon>Gunneridae</taxon>
        <taxon>Pentapetalae</taxon>
        <taxon>rosids</taxon>
        <taxon>fabids</taxon>
        <taxon>Fagales</taxon>
        <taxon>Betulaceae</taxon>
        <taxon>Carpinus</taxon>
    </lineage>
</organism>
<evidence type="ECO:0000313" key="1">
    <source>
        <dbReference type="EMBL" id="KAB8356491.1"/>
    </source>
</evidence>
<dbReference type="Proteomes" id="UP000327013">
    <property type="component" value="Unassembled WGS sequence"/>
</dbReference>
<sequence length="74" mass="8494">MRKRIFVPEHPDTIKAMSNLAISLCYIGKIDEALSMQQHVLEKSQRILGLEHPDTIAAMNNLEIMRNMQQGMNE</sequence>
<dbReference type="InterPro" id="IPR053137">
    <property type="entry name" value="NLR-like"/>
</dbReference>
<proteinExistence type="predicted"/>
<dbReference type="EMBL" id="VIBQ01000016">
    <property type="protein sequence ID" value="KAB8356491.1"/>
    <property type="molecule type" value="Genomic_DNA"/>
</dbReference>
<protein>
    <recommendedName>
        <fullName evidence="3">Kinesin light chain</fullName>
    </recommendedName>
</protein>
<evidence type="ECO:0008006" key="3">
    <source>
        <dbReference type="Google" id="ProtNLM"/>
    </source>
</evidence>
<comment type="caution">
    <text evidence="1">The sequence shown here is derived from an EMBL/GenBank/DDBJ whole genome shotgun (WGS) entry which is preliminary data.</text>
</comment>
<dbReference type="InterPro" id="IPR011990">
    <property type="entry name" value="TPR-like_helical_dom_sf"/>
</dbReference>
<accession>A0A5N6KXE1</accession>
<name>A0A5N6KXE1_9ROSI</name>
<dbReference type="AlphaFoldDB" id="A0A5N6KXE1"/>